<keyword evidence="5" id="KW-0812">Transmembrane</keyword>
<evidence type="ECO:0000256" key="3">
    <source>
        <dbReference type="ARBA" id="ARBA00022676"/>
    </source>
</evidence>
<dbReference type="InterPro" id="IPR001675">
    <property type="entry name" value="Glyco_trans_29"/>
</dbReference>
<protein>
    <recommendedName>
        <fullName evidence="13">beta-galactoside alpha-(2,6)-sialyltransferase</fullName>
        <ecNumber evidence="13">2.4.3.1</ecNumber>
    </recommendedName>
</protein>
<dbReference type="InterPro" id="IPR038578">
    <property type="entry name" value="GT29-like_sf"/>
</dbReference>
<keyword evidence="11" id="KW-0325">Glycoprotein</keyword>
<dbReference type="EC" id="2.4.3.1" evidence="13"/>
<evidence type="ECO:0000256" key="7">
    <source>
        <dbReference type="ARBA" id="ARBA00022989"/>
    </source>
</evidence>
<accession>V8NRD5</accession>
<dbReference type="AlphaFoldDB" id="V8NRD5"/>
<keyword evidence="6" id="KW-0735">Signal-anchor</keyword>
<comment type="catalytic activity">
    <reaction evidence="12">
        <text>a beta-D-galactoside + CMP-N-acetyl-beta-neuraminate = an N-acetyl-alpha-neuraminyl-(2-&gt;6)-beta-D-galactosyl derivative + CMP + H(+)</text>
        <dbReference type="Rhea" id="RHEA:52104"/>
        <dbReference type="ChEBI" id="CHEBI:15378"/>
        <dbReference type="ChEBI" id="CHEBI:28034"/>
        <dbReference type="ChEBI" id="CHEBI:57812"/>
        <dbReference type="ChEBI" id="CHEBI:60377"/>
        <dbReference type="ChEBI" id="CHEBI:136398"/>
        <dbReference type="EC" id="2.4.3.1"/>
    </reaction>
</comment>
<evidence type="ECO:0000256" key="8">
    <source>
        <dbReference type="ARBA" id="ARBA00023034"/>
    </source>
</evidence>
<evidence type="ECO:0000256" key="13">
    <source>
        <dbReference type="ARBA" id="ARBA00034329"/>
    </source>
</evidence>
<keyword evidence="3" id="KW-0328">Glycosyltransferase</keyword>
<organism evidence="14 15">
    <name type="scientific">Ophiophagus hannah</name>
    <name type="common">King cobra</name>
    <name type="synonym">Naja hannah</name>
    <dbReference type="NCBI Taxonomy" id="8665"/>
    <lineage>
        <taxon>Eukaryota</taxon>
        <taxon>Metazoa</taxon>
        <taxon>Chordata</taxon>
        <taxon>Craniata</taxon>
        <taxon>Vertebrata</taxon>
        <taxon>Euteleostomi</taxon>
        <taxon>Lepidosauria</taxon>
        <taxon>Squamata</taxon>
        <taxon>Bifurcata</taxon>
        <taxon>Unidentata</taxon>
        <taxon>Episquamata</taxon>
        <taxon>Toxicofera</taxon>
        <taxon>Serpentes</taxon>
        <taxon>Colubroidea</taxon>
        <taxon>Elapidae</taxon>
        <taxon>Elapinae</taxon>
        <taxon>Ophiophagus</taxon>
    </lineage>
</organism>
<evidence type="ECO:0000256" key="10">
    <source>
        <dbReference type="ARBA" id="ARBA00023157"/>
    </source>
</evidence>
<dbReference type="PANTHER" id="PTHR46059:SF2">
    <property type="entry name" value="BETA-GALACTOSIDE ALPHA-2,6-SIALYLTRANSFERASE 1"/>
    <property type="match status" value="1"/>
</dbReference>
<keyword evidence="7" id="KW-1133">Transmembrane helix</keyword>
<keyword evidence="15" id="KW-1185">Reference proteome</keyword>
<evidence type="ECO:0000256" key="1">
    <source>
        <dbReference type="ARBA" id="ARBA00004447"/>
    </source>
</evidence>
<dbReference type="GO" id="GO:0018279">
    <property type="term" value="P:protein N-linked glycosylation via asparagine"/>
    <property type="evidence" value="ECO:0007669"/>
    <property type="project" value="TreeGrafter"/>
</dbReference>
<dbReference type="Pfam" id="PF00777">
    <property type="entry name" value="Glyco_transf_29"/>
    <property type="match status" value="1"/>
</dbReference>
<dbReference type="GO" id="GO:0032580">
    <property type="term" value="C:Golgi cisterna membrane"/>
    <property type="evidence" value="ECO:0007669"/>
    <property type="project" value="UniProtKB-SubCell"/>
</dbReference>
<evidence type="ECO:0000256" key="6">
    <source>
        <dbReference type="ARBA" id="ARBA00022968"/>
    </source>
</evidence>
<evidence type="ECO:0000256" key="4">
    <source>
        <dbReference type="ARBA" id="ARBA00022679"/>
    </source>
</evidence>
<name>V8NRD5_OPHHA</name>
<keyword evidence="8" id="KW-0333">Golgi apparatus</keyword>
<keyword evidence="10" id="KW-1015">Disulfide bond</keyword>
<dbReference type="Proteomes" id="UP000018936">
    <property type="component" value="Unassembled WGS sequence"/>
</dbReference>
<reference evidence="14 15" key="1">
    <citation type="journal article" date="2013" name="Proc. Natl. Acad. Sci. U.S.A.">
        <title>The king cobra genome reveals dynamic gene evolution and adaptation in the snake venom system.</title>
        <authorList>
            <person name="Vonk F.J."/>
            <person name="Casewell N.R."/>
            <person name="Henkel C.V."/>
            <person name="Heimberg A.M."/>
            <person name="Jansen H.J."/>
            <person name="McCleary R.J."/>
            <person name="Kerkkamp H.M."/>
            <person name="Vos R.A."/>
            <person name="Guerreiro I."/>
            <person name="Calvete J.J."/>
            <person name="Wuster W."/>
            <person name="Woods A.E."/>
            <person name="Logan J.M."/>
            <person name="Harrison R.A."/>
            <person name="Castoe T.A."/>
            <person name="de Koning A.P."/>
            <person name="Pollock D.D."/>
            <person name="Yandell M."/>
            <person name="Calderon D."/>
            <person name="Renjifo C."/>
            <person name="Currier R.B."/>
            <person name="Salgado D."/>
            <person name="Pla D."/>
            <person name="Sanz L."/>
            <person name="Hyder A.S."/>
            <person name="Ribeiro J.M."/>
            <person name="Arntzen J.W."/>
            <person name="van den Thillart G.E."/>
            <person name="Boetzer M."/>
            <person name="Pirovano W."/>
            <person name="Dirks R.P."/>
            <person name="Spaink H.P."/>
            <person name="Duboule D."/>
            <person name="McGlinn E."/>
            <person name="Kini R.M."/>
            <person name="Richardson M.K."/>
        </authorList>
    </citation>
    <scope>NUCLEOTIDE SEQUENCE</scope>
    <source>
        <tissue evidence="14">Blood</tissue>
    </source>
</reference>
<proteinExistence type="inferred from homology"/>
<dbReference type="GO" id="GO:0097503">
    <property type="term" value="P:sialylation"/>
    <property type="evidence" value="ECO:0007669"/>
    <property type="project" value="TreeGrafter"/>
</dbReference>
<evidence type="ECO:0000256" key="2">
    <source>
        <dbReference type="ARBA" id="ARBA00006003"/>
    </source>
</evidence>
<comment type="caution">
    <text evidence="14">The sequence shown here is derived from an EMBL/GenBank/DDBJ whole genome shotgun (WGS) entry which is preliminary data.</text>
</comment>
<dbReference type="PANTHER" id="PTHR46059">
    <property type="entry name" value="BETA-GALACTOSIDE ALPHA-2,6-SIALYLTRANSFERASE"/>
    <property type="match status" value="1"/>
</dbReference>
<evidence type="ECO:0000256" key="9">
    <source>
        <dbReference type="ARBA" id="ARBA00023136"/>
    </source>
</evidence>
<evidence type="ECO:0000313" key="14">
    <source>
        <dbReference type="EMBL" id="ETE64253.1"/>
    </source>
</evidence>
<gene>
    <name evidence="14" type="ORF">L345_09979</name>
</gene>
<comment type="similarity">
    <text evidence="2">Belongs to the glycosyltransferase 29 family.</text>
</comment>
<evidence type="ECO:0000313" key="15">
    <source>
        <dbReference type="Proteomes" id="UP000018936"/>
    </source>
</evidence>
<keyword evidence="4" id="KW-0808">Transferase</keyword>
<comment type="subcellular location">
    <subcellularLocation>
        <location evidence="1">Golgi apparatus</location>
        <location evidence="1">Golgi stack membrane</location>
        <topology evidence="1">Single-pass type II membrane protein</topology>
    </subcellularLocation>
</comment>
<dbReference type="GO" id="GO:0003835">
    <property type="term" value="F:beta-galactoside alpha-2,6-sialyltransferase activity"/>
    <property type="evidence" value="ECO:0007669"/>
    <property type="project" value="UniProtKB-EC"/>
</dbReference>
<evidence type="ECO:0000256" key="12">
    <source>
        <dbReference type="ARBA" id="ARBA00034249"/>
    </source>
</evidence>
<evidence type="ECO:0000256" key="11">
    <source>
        <dbReference type="ARBA" id="ARBA00023180"/>
    </source>
</evidence>
<dbReference type="OrthoDB" id="10264956at2759"/>
<keyword evidence="9" id="KW-0472">Membrane</keyword>
<dbReference type="EMBL" id="AZIM01002330">
    <property type="protein sequence ID" value="ETE64253.1"/>
    <property type="molecule type" value="Genomic_DNA"/>
</dbReference>
<dbReference type="Gene3D" id="3.90.1480.20">
    <property type="entry name" value="Glycosyl transferase family 29"/>
    <property type="match status" value="1"/>
</dbReference>
<evidence type="ECO:0000256" key="5">
    <source>
        <dbReference type="ARBA" id="ARBA00022692"/>
    </source>
</evidence>
<sequence>MWDPAPYHASIVLMMHFCDEVNVYEFLPSKRQTSLCHYYEDTFDQACTLGAYHPLLFEKNMVKHLSQGTDEDIYDYGKVTLPGLRKTQLLLYHSHCYKQCMFAYGTTRDNNLKAPKKFINFYLQYLQYLF</sequence>